<dbReference type="OrthoDB" id="121416at2759"/>
<name>A0A8T1TRH8_9STRA</name>
<dbReference type="EMBL" id="JAENGZ010002342">
    <property type="protein sequence ID" value="KAG6944029.1"/>
    <property type="molecule type" value="Genomic_DNA"/>
</dbReference>
<comment type="caution">
    <text evidence="1">The sequence shown here is derived from an EMBL/GenBank/DDBJ whole genome shotgun (WGS) entry which is preliminary data.</text>
</comment>
<sequence>MFSLFLVDIGKPNANSRKWKAHLRAITEAIYKSRNTLSETLSALEKQVHAKPGRVTNPWSVNRVHRQLDGSEDVDMSTESTSTLLFLQSAYSANEISELRNICEQSYGFPRYLRKPMQQEQKIVKGLVEGSIAHNFQISSSVSVPTKLSSDS</sequence>
<accession>A0A8T1TRH8</accession>
<dbReference type="AlphaFoldDB" id="A0A8T1TRH8"/>
<protein>
    <submittedName>
        <fullName evidence="1">Uncharacterized protein</fullName>
    </submittedName>
</protein>
<proteinExistence type="predicted"/>
<gene>
    <name evidence="1" type="ORF">JG687_00018093</name>
</gene>
<evidence type="ECO:0000313" key="1">
    <source>
        <dbReference type="EMBL" id="KAG6944029.1"/>
    </source>
</evidence>
<reference evidence="1" key="1">
    <citation type="submission" date="2021-01" db="EMBL/GenBank/DDBJ databases">
        <title>Phytophthora aleatoria, a newly-described species from Pinus radiata is distinct from Phytophthora cactorum isolates based on comparative genomics.</title>
        <authorList>
            <person name="Mcdougal R."/>
            <person name="Panda P."/>
            <person name="Williams N."/>
            <person name="Studholme D.J."/>
        </authorList>
    </citation>
    <scope>NUCLEOTIDE SEQUENCE</scope>
    <source>
        <strain evidence="1">NZFS 3830</strain>
    </source>
</reference>
<organism evidence="1 2">
    <name type="scientific">Phytophthora cactorum</name>
    <dbReference type="NCBI Taxonomy" id="29920"/>
    <lineage>
        <taxon>Eukaryota</taxon>
        <taxon>Sar</taxon>
        <taxon>Stramenopiles</taxon>
        <taxon>Oomycota</taxon>
        <taxon>Peronosporomycetes</taxon>
        <taxon>Peronosporales</taxon>
        <taxon>Peronosporaceae</taxon>
        <taxon>Phytophthora</taxon>
    </lineage>
</organism>
<evidence type="ECO:0000313" key="2">
    <source>
        <dbReference type="Proteomes" id="UP000688947"/>
    </source>
</evidence>
<dbReference type="Proteomes" id="UP000688947">
    <property type="component" value="Unassembled WGS sequence"/>
</dbReference>